<gene>
    <name evidence="1" type="ORF">FPZ45_22045</name>
</gene>
<dbReference type="OrthoDB" id="2112831at2"/>
<evidence type="ECO:0000313" key="1">
    <source>
        <dbReference type="EMBL" id="TVX96110.1"/>
    </source>
</evidence>
<reference evidence="1 2" key="1">
    <citation type="submission" date="2019-07" db="EMBL/GenBank/DDBJ databases">
        <authorList>
            <person name="Kim J."/>
        </authorList>
    </citation>
    <scope>NUCLEOTIDE SEQUENCE [LARGE SCALE GENOMIC DNA]</scope>
    <source>
        <strain evidence="1 2">G13</strain>
    </source>
</reference>
<proteinExistence type="predicted"/>
<sequence>MNDLRLSIRQTYASIGIDTQQTTQRMESPRGDLEIEQPKAAMNFSSTKPQLLIDSSEAQHALAKGPHLEWKSYINGQMKQAFLQQLVEKVAEGHRLADITNPANAFAEIAYGRAHQQNYIDYQPAIPGVDNVRLSYDPGRIDTVIEPQRVDLRYTPHKPDIQVDFGKIEIYLKHKNTIDIQVTTYDIYH</sequence>
<dbReference type="Pfam" id="PF20074">
    <property type="entry name" value="DUF6470"/>
    <property type="match status" value="1"/>
</dbReference>
<keyword evidence="2" id="KW-1185">Reference proteome</keyword>
<dbReference type="Proteomes" id="UP000316330">
    <property type="component" value="Unassembled WGS sequence"/>
</dbReference>
<dbReference type="RefSeq" id="WP_144706580.1">
    <property type="nucleotide sequence ID" value="NZ_VNJJ01000018.1"/>
</dbReference>
<dbReference type="EMBL" id="VNJJ01000018">
    <property type="protein sequence ID" value="TVX96110.1"/>
    <property type="molecule type" value="Genomic_DNA"/>
</dbReference>
<comment type="caution">
    <text evidence="1">The sequence shown here is derived from an EMBL/GenBank/DDBJ whole genome shotgun (WGS) entry which is preliminary data.</text>
</comment>
<dbReference type="AlphaFoldDB" id="A0A559J892"/>
<protein>
    <recommendedName>
        <fullName evidence="3">YviE</fullName>
    </recommendedName>
</protein>
<dbReference type="InterPro" id="IPR045527">
    <property type="entry name" value="DUF6470"/>
</dbReference>
<accession>A0A559J892</accession>
<evidence type="ECO:0000313" key="2">
    <source>
        <dbReference type="Proteomes" id="UP000316330"/>
    </source>
</evidence>
<evidence type="ECO:0008006" key="3">
    <source>
        <dbReference type="Google" id="ProtNLM"/>
    </source>
</evidence>
<organism evidence="1 2">
    <name type="scientific">Cohnella terricola</name>
    <dbReference type="NCBI Taxonomy" id="1289167"/>
    <lineage>
        <taxon>Bacteria</taxon>
        <taxon>Bacillati</taxon>
        <taxon>Bacillota</taxon>
        <taxon>Bacilli</taxon>
        <taxon>Bacillales</taxon>
        <taxon>Paenibacillaceae</taxon>
        <taxon>Cohnella</taxon>
    </lineage>
</organism>
<name>A0A559J892_9BACL</name>